<dbReference type="GO" id="GO:0007165">
    <property type="term" value="P:signal transduction"/>
    <property type="evidence" value="ECO:0007669"/>
    <property type="project" value="InterPro"/>
</dbReference>
<proteinExistence type="predicted"/>
<dbReference type="PROSITE" id="PS50851">
    <property type="entry name" value="CHEW"/>
    <property type="match status" value="1"/>
</dbReference>
<accession>A0A5S9QEJ3</accession>
<dbReference type="Gene3D" id="2.40.50.180">
    <property type="entry name" value="CheA-289, Domain 4"/>
    <property type="match status" value="1"/>
</dbReference>
<dbReference type="SMART" id="SM00260">
    <property type="entry name" value="CheW"/>
    <property type="match status" value="1"/>
</dbReference>
<feature type="domain" description="CheW-like" evidence="1">
    <location>
        <begin position="34"/>
        <end position="178"/>
    </location>
</feature>
<dbReference type="EMBL" id="CACSIO010000023">
    <property type="protein sequence ID" value="CAA0115744.1"/>
    <property type="molecule type" value="Genomic_DNA"/>
</dbReference>
<dbReference type="InterPro" id="IPR036061">
    <property type="entry name" value="CheW-like_dom_sf"/>
</dbReference>
<dbReference type="PANTHER" id="PTHR22617:SF43">
    <property type="entry name" value="PROTEIN PILI"/>
    <property type="match status" value="1"/>
</dbReference>
<dbReference type="Gene3D" id="2.30.30.40">
    <property type="entry name" value="SH3 Domains"/>
    <property type="match status" value="1"/>
</dbReference>
<organism evidence="2 3">
    <name type="scientific">BD1-7 clade bacterium</name>
    <dbReference type="NCBI Taxonomy" id="2029982"/>
    <lineage>
        <taxon>Bacteria</taxon>
        <taxon>Pseudomonadati</taxon>
        <taxon>Pseudomonadota</taxon>
        <taxon>Gammaproteobacteria</taxon>
        <taxon>Cellvibrionales</taxon>
        <taxon>Spongiibacteraceae</taxon>
        <taxon>BD1-7 clade</taxon>
    </lineage>
</organism>
<dbReference type="InterPro" id="IPR039315">
    <property type="entry name" value="CheW"/>
</dbReference>
<dbReference type="PANTHER" id="PTHR22617">
    <property type="entry name" value="CHEMOTAXIS SENSOR HISTIDINE KINASE-RELATED"/>
    <property type="match status" value="1"/>
</dbReference>
<evidence type="ECO:0000259" key="1">
    <source>
        <dbReference type="PROSITE" id="PS50851"/>
    </source>
</evidence>
<dbReference type="AlphaFoldDB" id="A0A5S9QEJ3"/>
<evidence type="ECO:0000313" key="2">
    <source>
        <dbReference type="EMBL" id="CAA0115744.1"/>
    </source>
</evidence>
<dbReference type="OrthoDB" id="5298045at2"/>
<sequence>MSAEIEPFDLLVQLTEHVQALKPELPAQRKIQTSWSGIGFSILGQRMIAPLGEVVEMFPVPSVTRLPGVQDWVLGLANVRGRLMPLFDLEFFFGGQALSVSQTNKKKRRVLVLELGDLYAGLVVNEVYGMQHFPEDASIEPVPTEQQYLAPYSQGIHHQDGIVWMTFSPFSLVRDPRFFNAAAA</sequence>
<name>A0A5S9QEJ3_9GAMM</name>
<dbReference type="SUPFAM" id="SSF50341">
    <property type="entry name" value="CheW-like"/>
    <property type="match status" value="1"/>
</dbReference>
<dbReference type="GO" id="GO:0006935">
    <property type="term" value="P:chemotaxis"/>
    <property type="evidence" value="ECO:0007669"/>
    <property type="project" value="InterPro"/>
</dbReference>
<evidence type="ECO:0000313" key="3">
    <source>
        <dbReference type="Proteomes" id="UP000441399"/>
    </source>
</evidence>
<protein>
    <recommendedName>
        <fullName evidence="1">CheW-like domain-containing protein</fullName>
    </recommendedName>
</protein>
<dbReference type="GO" id="GO:0005829">
    <property type="term" value="C:cytosol"/>
    <property type="evidence" value="ECO:0007669"/>
    <property type="project" value="TreeGrafter"/>
</dbReference>
<dbReference type="Proteomes" id="UP000441399">
    <property type="component" value="Unassembled WGS sequence"/>
</dbReference>
<gene>
    <name evidence="2" type="ORF">OPDIPICF_01769</name>
</gene>
<reference evidence="2 3" key="1">
    <citation type="submission" date="2019-11" db="EMBL/GenBank/DDBJ databases">
        <authorList>
            <person name="Holert J."/>
        </authorList>
    </citation>
    <scope>NUCLEOTIDE SEQUENCE [LARGE SCALE GENOMIC DNA]</scope>
    <source>
        <strain evidence="2">SB11_3</strain>
    </source>
</reference>
<keyword evidence="3" id="KW-1185">Reference proteome</keyword>
<dbReference type="InterPro" id="IPR002545">
    <property type="entry name" value="CheW-lke_dom"/>
</dbReference>
<dbReference type="Pfam" id="PF01584">
    <property type="entry name" value="CheW"/>
    <property type="match status" value="1"/>
</dbReference>